<keyword evidence="1" id="KW-1133">Transmembrane helix</keyword>
<keyword evidence="3" id="KW-1185">Reference proteome</keyword>
<evidence type="ECO:0000313" key="3">
    <source>
        <dbReference type="Proteomes" id="UP000433104"/>
    </source>
</evidence>
<sequence>MYSNEEINSAVASGALSAEAAASLRAHVAELRSMPVANEEQFRLVTSFNDIFVAIGVVIMLVAAGAIGQAIVGAFIPAPPFPNETLSEEALEAAWWVYMEQASYRSAWQWALGSALVAATAWGLAEFFTAKRRMALPSIILLLAFVGAIFAAIFNLGEGLLRDVPEWVGAIFISFAGLIAALGAWLHWRRFMVPITIAAGTAALAVTVIGLIAAGLYNTGFEDIENVMLGLTFVAGIGVFLFAMRWDTSDLQRTTRRSDVAFWLHLLAAPMIAHPVFYSLGVMDGGDAVGIGQALAVVAIYVLFGLVALAIDRRALLVSALAYVLVALGLLFDRFGAVELSFALTALVIGSALLSLSAFWTPIRSALVSNLPPRVQARLPESALEGSALTA</sequence>
<feature type="transmembrane region" description="Helical" evidence="1">
    <location>
        <begin position="260"/>
        <end position="278"/>
    </location>
</feature>
<dbReference type="Proteomes" id="UP000433104">
    <property type="component" value="Unassembled WGS sequence"/>
</dbReference>
<organism evidence="2 3">
    <name type="scientific">Parapontixanthobacter aurantiacus</name>
    <dbReference type="NCBI Taxonomy" id="1463599"/>
    <lineage>
        <taxon>Bacteria</taxon>
        <taxon>Pseudomonadati</taxon>
        <taxon>Pseudomonadota</taxon>
        <taxon>Alphaproteobacteria</taxon>
        <taxon>Sphingomonadales</taxon>
        <taxon>Erythrobacteraceae</taxon>
        <taxon>Parapontixanthobacter</taxon>
    </lineage>
</organism>
<name>A0A844ZFH5_9SPHN</name>
<feature type="transmembrane region" description="Helical" evidence="1">
    <location>
        <begin position="135"/>
        <end position="155"/>
    </location>
</feature>
<dbReference type="EMBL" id="WTYW01000001">
    <property type="protein sequence ID" value="MXO85737.1"/>
    <property type="molecule type" value="Genomic_DNA"/>
</dbReference>
<feature type="transmembrane region" description="Helical" evidence="1">
    <location>
        <begin position="290"/>
        <end position="309"/>
    </location>
</feature>
<reference evidence="2 3" key="1">
    <citation type="submission" date="2019-12" db="EMBL/GenBank/DDBJ databases">
        <title>Genomic-based taxomic classification of the family Erythrobacteraceae.</title>
        <authorList>
            <person name="Xu L."/>
        </authorList>
    </citation>
    <scope>NUCLEOTIDE SEQUENCE [LARGE SCALE GENOMIC DNA]</scope>
    <source>
        <strain evidence="2 3">MCCC 1A09962</strain>
    </source>
</reference>
<feature type="transmembrane region" description="Helical" evidence="1">
    <location>
        <begin position="229"/>
        <end position="248"/>
    </location>
</feature>
<evidence type="ECO:0008006" key="4">
    <source>
        <dbReference type="Google" id="ProtNLM"/>
    </source>
</evidence>
<feature type="transmembrane region" description="Helical" evidence="1">
    <location>
        <begin position="107"/>
        <end position="128"/>
    </location>
</feature>
<feature type="transmembrane region" description="Helical" evidence="1">
    <location>
        <begin position="195"/>
        <end position="217"/>
    </location>
</feature>
<keyword evidence="1" id="KW-0812">Transmembrane</keyword>
<feature type="transmembrane region" description="Helical" evidence="1">
    <location>
        <begin position="341"/>
        <end position="360"/>
    </location>
</feature>
<accession>A0A844ZFH5</accession>
<dbReference type="RefSeq" id="WP_160682105.1">
    <property type="nucleotide sequence ID" value="NZ_WTYW01000001.1"/>
</dbReference>
<feature type="transmembrane region" description="Helical" evidence="1">
    <location>
        <begin position="51"/>
        <end position="76"/>
    </location>
</feature>
<feature type="transmembrane region" description="Helical" evidence="1">
    <location>
        <begin position="167"/>
        <end position="188"/>
    </location>
</feature>
<evidence type="ECO:0000313" key="2">
    <source>
        <dbReference type="EMBL" id="MXO85737.1"/>
    </source>
</evidence>
<protein>
    <recommendedName>
        <fullName evidence="4">DUF2157 domain-containing protein</fullName>
    </recommendedName>
</protein>
<comment type="caution">
    <text evidence="2">The sequence shown here is derived from an EMBL/GenBank/DDBJ whole genome shotgun (WGS) entry which is preliminary data.</text>
</comment>
<evidence type="ECO:0000256" key="1">
    <source>
        <dbReference type="SAM" id="Phobius"/>
    </source>
</evidence>
<feature type="transmembrane region" description="Helical" evidence="1">
    <location>
        <begin position="316"/>
        <end position="335"/>
    </location>
</feature>
<gene>
    <name evidence="2" type="ORF">GRI38_06790</name>
</gene>
<keyword evidence="1" id="KW-0472">Membrane</keyword>
<dbReference type="OrthoDB" id="9770600at2"/>
<dbReference type="AlphaFoldDB" id="A0A844ZFH5"/>
<proteinExistence type="predicted"/>